<evidence type="ECO:0000313" key="8">
    <source>
        <dbReference type="EnsemblMetazoa" id="XP_030842986"/>
    </source>
</evidence>
<dbReference type="RefSeq" id="XP_030842986.1">
    <property type="nucleotide sequence ID" value="XM_030987126.1"/>
</dbReference>
<dbReference type="OMA" id="IDKWIMH"/>
<dbReference type="InParanoid" id="A0A7M7NXQ3"/>
<keyword evidence="9" id="KW-1185">Reference proteome</keyword>
<evidence type="ECO:0000256" key="2">
    <source>
        <dbReference type="ARBA" id="ARBA00006070"/>
    </source>
</evidence>
<comment type="subcellular location">
    <subcellularLocation>
        <location evidence="1">Membrane</location>
        <topology evidence="1">Multi-pass membrane protein</topology>
    </subcellularLocation>
</comment>
<evidence type="ECO:0000256" key="7">
    <source>
        <dbReference type="SAM" id="Phobius"/>
    </source>
</evidence>
<evidence type="ECO:0000256" key="6">
    <source>
        <dbReference type="PIRNR" id="PIRNR016013"/>
    </source>
</evidence>
<dbReference type="GO" id="GO:0006621">
    <property type="term" value="P:protein retention in ER lumen"/>
    <property type="evidence" value="ECO:0000318"/>
    <property type="project" value="GO_Central"/>
</dbReference>
<dbReference type="PANTHER" id="PTHR10743">
    <property type="entry name" value="PROTEIN RER1"/>
    <property type="match status" value="1"/>
</dbReference>
<evidence type="ECO:0000256" key="3">
    <source>
        <dbReference type="ARBA" id="ARBA00022692"/>
    </source>
</evidence>
<dbReference type="KEGG" id="spu:115918695"/>
<proteinExistence type="inferred from homology"/>
<feature type="transmembrane region" description="Helical" evidence="7">
    <location>
        <begin position="43"/>
        <end position="73"/>
    </location>
</feature>
<accession>A0A7M7NXQ3</accession>
<dbReference type="AlphaFoldDB" id="A0A7M7NXQ3"/>
<evidence type="ECO:0000256" key="1">
    <source>
        <dbReference type="ARBA" id="ARBA00004141"/>
    </source>
</evidence>
<dbReference type="GeneID" id="115918695"/>
<sequence>MNDIGKASETISQPSFFSRVFTSISQRYQGLLDKSVPYAVPRWVGFVVLYIIYLLRIFFIQGWFIITYALAIYHLNLFIAFLSPKIDPAVTDDPDDDGPALPTKSGQEFRPFIRRLPEFKFWHSAMKAILVALTLTFFELFNVPVFWPILVMYFFLLFFLTMRRQIEHMIKYRYLPWTRGKTKYKGKEDTGDVIGSQ</sequence>
<organism evidence="8 9">
    <name type="scientific">Strongylocentrotus purpuratus</name>
    <name type="common">Purple sea urchin</name>
    <dbReference type="NCBI Taxonomy" id="7668"/>
    <lineage>
        <taxon>Eukaryota</taxon>
        <taxon>Metazoa</taxon>
        <taxon>Echinodermata</taxon>
        <taxon>Eleutherozoa</taxon>
        <taxon>Echinozoa</taxon>
        <taxon>Echinoidea</taxon>
        <taxon>Euechinoidea</taxon>
        <taxon>Echinacea</taxon>
        <taxon>Camarodonta</taxon>
        <taxon>Echinidea</taxon>
        <taxon>Strongylocentrotidae</taxon>
        <taxon>Strongylocentrotus</taxon>
    </lineage>
</organism>
<protein>
    <recommendedName>
        <fullName evidence="6">Protein RER1</fullName>
    </recommendedName>
</protein>
<dbReference type="OrthoDB" id="448250at2759"/>
<dbReference type="PIRSF" id="PIRSF016013">
    <property type="entry name" value="AtER_Rer1p"/>
    <property type="match status" value="1"/>
</dbReference>
<comment type="similarity">
    <text evidence="2 6">Belongs to the RER1 family.</text>
</comment>
<dbReference type="GO" id="GO:0006890">
    <property type="term" value="P:retrograde vesicle-mediated transport, Golgi to endoplasmic reticulum"/>
    <property type="evidence" value="ECO:0000318"/>
    <property type="project" value="GO_Central"/>
</dbReference>
<keyword evidence="4 7" id="KW-1133">Transmembrane helix</keyword>
<dbReference type="Pfam" id="PF03248">
    <property type="entry name" value="Rer1"/>
    <property type="match status" value="1"/>
</dbReference>
<comment type="function">
    <text evidence="6">Involved in the retrieval of endoplasmic reticulum membrane proteins from the early Golgi compartment.</text>
</comment>
<keyword evidence="5 6" id="KW-0472">Membrane</keyword>
<evidence type="ECO:0000313" key="9">
    <source>
        <dbReference type="Proteomes" id="UP000007110"/>
    </source>
</evidence>
<reference evidence="9" key="1">
    <citation type="submission" date="2015-02" db="EMBL/GenBank/DDBJ databases">
        <title>Genome sequencing for Strongylocentrotus purpuratus.</title>
        <authorList>
            <person name="Murali S."/>
            <person name="Liu Y."/>
            <person name="Vee V."/>
            <person name="English A."/>
            <person name="Wang M."/>
            <person name="Skinner E."/>
            <person name="Han Y."/>
            <person name="Muzny D.M."/>
            <person name="Worley K.C."/>
            <person name="Gibbs R.A."/>
        </authorList>
    </citation>
    <scope>NUCLEOTIDE SEQUENCE</scope>
</reference>
<dbReference type="EnsemblMetazoa" id="XM_030987126">
    <property type="protein sequence ID" value="XP_030842986"/>
    <property type="gene ID" value="LOC115918695"/>
</dbReference>
<evidence type="ECO:0000256" key="5">
    <source>
        <dbReference type="ARBA" id="ARBA00023136"/>
    </source>
</evidence>
<keyword evidence="3 7" id="KW-0812">Transmembrane</keyword>
<dbReference type="GO" id="GO:0005783">
    <property type="term" value="C:endoplasmic reticulum"/>
    <property type="evidence" value="ECO:0007669"/>
    <property type="project" value="GOC"/>
</dbReference>
<dbReference type="PANTHER" id="PTHR10743:SF0">
    <property type="entry name" value="PROTEIN RER1"/>
    <property type="match status" value="1"/>
</dbReference>
<dbReference type="FunCoup" id="A0A7M7NXQ3">
    <property type="interactions" value="1949"/>
</dbReference>
<dbReference type="Proteomes" id="UP000007110">
    <property type="component" value="Unassembled WGS sequence"/>
</dbReference>
<reference evidence="8" key="2">
    <citation type="submission" date="2021-01" db="UniProtKB">
        <authorList>
            <consortium name="EnsemblMetazoa"/>
        </authorList>
    </citation>
    <scope>IDENTIFICATION</scope>
</reference>
<evidence type="ECO:0000256" key="4">
    <source>
        <dbReference type="ARBA" id="ARBA00022989"/>
    </source>
</evidence>
<dbReference type="InterPro" id="IPR004932">
    <property type="entry name" value="Rer1"/>
</dbReference>
<name>A0A7M7NXQ3_STRPU</name>
<dbReference type="GO" id="GO:0000139">
    <property type="term" value="C:Golgi membrane"/>
    <property type="evidence" value="ECO:0000318"/>
    <property type="project" value="GO_Central"/>
</dbReference>
<feature type="transmembrane region" description="Helical" evidence="7">
    <location>
        <begin position="144"/>
        <end position="162"/>
    </location>
</feature>